<dbReference type="EMBL" id="JBHTKX010000001">
    <property type="protein sequence ID" value="MFD1127459.1"/>
    <property type="molecule type" value="Genomic_DNA"/>
</dbReference>
<dbReference type="InterPro" id="IPR008972">
    <property type="entry name" value="Cupredoxin"/>
</dbReference>
<keyword evidence="4" id="KW-1185">Reference proteome</keyword>
<dbReference type="Gene3D" id="2.60.40.420">
    <property type="entry name" value="Cupredoxins - blue copper proteins"/>
    <property type="match status" value="1"/>
</dbReference>
<evidence type="ECO:0000259" key="2">
    <source>
        <dbReference type="Pfam" id="PF13473"/>
    </source>
</evidence>
<reference evidence="4" key="1">
    <citation type="journal article" date="2019" name="Int. J. Syst. Evol. Microbiol.">
        <title>The Global Catalogue of Microorganisms (GCM) 10K type strain sequencing project: providing services to taxonomists for standard genome sequencing and annotation.</title>
        <authorList>
            <consortium name="The Broad Institute Genomics Platform"/>
            <consortium name="The Broad Institute Genome Sequencing Center for Infectious Disease"/>
            <person name="Wu L."/>
            <person name="Ma J."/>
        </authorList>
    </citation>
    <scope>NUCLEOTIDE SEQUENCE [LARGE SCALE GENOMIC DNA]</scope>
    <source>
        <strain evidence="4">CCUG 53519</strain>
    </source>
</reference>
<dbReference type="Proteomes" id="UP001597169">
    <property type="component" value="Unassembled WGS sequence"/>
</dbReference>
<feature type="domain" description="EfeO-type cupredoxin-like" evidence="2">
    <location>
        <begin position="49"/>
        <end position="139"/>
    </location>
</feature>
<dbReference type="InterPro" id="IPR028096">
    <property type="entry name" value="EfeO_Cupredoxin"/>
</dbReference>
<evidence type="ECO:0000313" key="4">
    <source>
        <dbReference type="Proteomes" id="UP001597169"/>
    </source>
</evidence>
<keyword evidence="1" id="KW-0472">Membrane</keyword>
<evidence type="ECO:0000256" key="1">
    <source>
        <dbReference type="SAM" id="Phobius"/>
    </source>
</evidence>
<name>A0ABW3PIV1_9BACL</name>
<organism evidence="3 4">
    <name type="scientific">Paenibacillus provencensis</name>
    <dbReference type="NCBI Taxonomy" id="441151"/>
    <lineage>
        <taxon>Bacteria</taxon>
        <taxon>Bacillati</taxon>
        <taxon>Bacillota</taxon>
        <taxon>Bacilli</taxon>
        <taxon>Bacillales</taxon>
        <taxon>Paenibacillaceae</taxon>
        <taxon>Paenibacillus</taxon>
    </lineage>
</organism>
<protein>
    <submittedName>
        <fullName evidence="3">Cupredoxin domain-containing protein</fullName>
    </submittedName>
</protein>
<comment type="caution">
    <text evidence="3">The sequence shown here is derived from an EMBL/GenBank/DDBJ whole genome shotgun (WGS) entry which is preliminary data.</text>
</comment>
<keyword evidence="1" id="KW-1133">Transmembrane helix</keyword>
<keyword evidence="1" id="KW-0812">Transmembrane</keyword>
<proteinExistence type="predicted"/>
<evidence type="ECO:0000313" key="3">
    <source>
        <dbReference type="EMBL" id="MFD1127459.1"/>
    </source>
</evidence>
<feature type="transmembrane region" description="Helical" evidence="1">
    <location>
        <begin position="6"/>
        <end position="29"/>
    </location>
</feature>
<dbReference type="Pfam" id="PF13473">
    <property type="entry name" value="Cupredoxin_1"/>
    <property type="match status" value="1"/>
</dbReference>
<gene>
    <name evidence="3" type="ORF">ACFQ3J_04610</name>
</gene>
<accession>A0ABW3PIV1</accession>
<sequence>MNKKLVKWWPFLAIGLAAVLVIGGLIIFFQGNSMVPSALDRGQTVQEEEDLSNYEVVTVEINDQGFSPSHIEVKQGVPTKINFKKVTNLTHITSLVSEDFDMLQYLEKGDNYYTVDTTLEPGTYNFNCGMYMTFGTLTVK</sequence>
<dbReference type="RefSeq" id="WP_091157127.1">
    <property type="nucleotide sequence ID" value="NZ_JBHTKX010000001.1"/>
</dbReference>
<dbReference type="SUPFAM" id="SSF49503">
    <property type="entry name" value="Cupredoxins"/>
    <property type="match status" value="1"/>
</dbReference>